<dbReference type="Proteomes" id="UP000246735">
    <property type="component" value="Segment"/>
</dbReference>
<accession>L7P046</accession>
<evidence type="ECO:0000313" key="1">
    <source>
        <dbReference type="EMBL" id="AFJ05053.1"/>
    </source>
</evidence>
<name>L7P046_9CLOS</name>
<organism evidence="1 2">
    <name type="scientific">Cordyline virus 2</name>
    <dbReference type="NCBI Taxonomy" id="1177751"/>
    <lineage>
        <taxon>Viruses</taxon>
        <taxon>Riboviria</taxon>
        <taxon>Orthornavirae</taxon>
        <taxon>Kitrinoviricota</taxon>
        <taxon>Alsuviricetes</taxon>
        <taxon>Martellivirales</taxon>
        <taxon>Closteroviridae</taxon>
        <taxon>Velarivirus</taxon>
        <taxon>Velarivirus duocordylinae</taxon>
    </lineage>
</organism>
<dbReference type="GeneID" id="40526352"/>
<reference evidence="1" key="1">
    <citation type="submission" date="2013-02" db="EMBL/GenBank/DDBJ databases">
        <title>Differentiation, distribution, and elimination of closteroviruses infecting Cordyline fruticosa (L.) in Hawaii.</title>
        <authorList>
            <person name="Melzer M.J."/>
        </authorList>
    </citation>
    <scope>NUCLEOTIDE SEQUENCE [LARGE SCALE GENOMIC DNA]</scope>
    <source>
        <strain evidence="1">SJ1</strain>
    </source>
</reference>
<dbReference type="EMBL" id="JQ599282">
    <property type="protein sequence ID" value="AFJ05053.1"/>
    <property type="molecule type" value="Genomic_RNA"/>
</dbReference>
<proteinExistence type="predicted"/>
<keyword evidence="2" id="KW-1185">Reference proteome</keyword>
<evidence type="ECO:0000313" key="2">
    <source>
        <dbReference type="Proteomes" id="UP000246735"/>
    </source>
</evidence>
<sequence>MEDNSVVQTCDGFDTSDLEDDRVRNKLFSDMMDEVDQIKSEICSSTTANSHKLKSMLKTLSLIHHFLKKNENLRVTYIDKRAKELIERFIVLDERFILNNEHVVTTTVKLADVLPMVLELKGLCSLKIDFSLRVVLTKSDCEDILQNIPRRTTKEGILEIVKQKIFEKYGVSNLLLINIDIRRDTLTYLKSLAKGNSYFSLIRQKSIDFELNKNLIMSFEKVF</sequence>
<protein>
    <submittedName>
        <fullName evidence="1">25.9 kDa protein</fullName>
    </submittedName>
</protein>
<dbReference type="RefSeq" id="YP_009666145.1">
    <property type="nucleotide sequence ID" value="NC_043453.1"/>
</dbReference>
<dbReference type="KEGG" id="vg:40526352"/>